<reference evidence="2" key="1">
    <citation type="journal article" date="2008" name="Nat. Genet.">
        <title>The Pristionchus pacificus genome provides a unique perspective on nematode lifestyle and parasitism.</title>
        <authorList>
            <person name="Dieterich C."/>
            <person name="Clifton S.W."/>
            <person name="Schuster L.N."/>
            <person name="Chinwalla A."/>
            <person name="Delehaunty K."/>
            <person name="Dinkelacker I."/>
            <person name="Fulton L."/>
            <person name="Fulton R."/>
            <person name="Godfrey J."/>
            <person name="Minx P."/>
            <person name="Mitreva M."/>
            <person name="Roeseler W."/>
            <person name="Tian H."/>
            <person name="Witte H."/>
            <person name="Yang S.P."/>
            <person name="Wilson R.K."/>
            <person name="Sommer R.J."/>
        </authorList>
    </citation>
    <scope>NUCLEOTIDE SEQUENCE [LARGE SCALE GENOMIC DNA]</scope>
    <source>
        <strain evidence="2">PS312</strain>
    </source>
</reference>
<evidence type="ECO:0000313" key="2">
    <source>
        <dbReference type="Proteomes" id="UP000005239"/>
    </source>
</evidence>
<dbReference type="AlphaFoldDB" id="A0A8R1UV80"/>
<evidence type="ECO:0000313" key="1">
    <source>
        <dbReference type="EnsemblMetazoa" id="PPA41154.1"/>
    </source>
</evidence>
<name>A0A8R1UV80_PRIPA</name>
<proteinExistence type="predicted"/>
<keyword evidence="2" id="KW-1185">Reference proteome</keyword>
<gene>
    <name evidence="1" type="primary">WBGene00279523</name>
</gene>
<dbReference type="Proteomes" id="UP000005239">
    <property type="component" value="Unassembled WGS sequence"/>
</dbReference>
<dbReference type="EnsemblMetazoa" id="PPA41154.1">
    <property type="protein sequence ID" value="PPA41154.1"/>
    <property type="gene ID" value="WBGene00279523"/>
</dbReference>
<reference evidence="1" key="2">
    <citation type="submission" date="2022-06" db="UniProtKB">
        <authorList>
            <consortium name="EnsemblMetazoa"/>
        </authorList>
    </citation>
    <scope>IDENTIFICATION</scope>
    <source>
        <strain evidence="1">PS312</strain>
    </source>
</reference>
<protein>
    <submittedName>
        <fullName evidence="1">Uncharacterized protein</fullName>
    </submittedName>
</protein>
<sequence length="116" mass="12945">RHNDESAHSVDDEEHEMNIIITKTDSTTYEHISFGCYGRCSVLPTLTNMARAHLGIHGCAGQLSTQNQSTDGDGNGDEESGCNYHLARPILFAKESLQEDCEKTTKLSRKQYELNK</sequence>
<organism evidence="1 2">
    <name type="scientific">Pristionchus pacificus</name>
    <name type="common">Parasitic nematode worm</name>
    <dbReference type="NCBI Taxonomy" id="54126"/>
    <lineage>
        <taxon>Eukaryota</taxon>
        <taxon>Metazoa</taxon>
        <taxon>Ecdysozoa</taxon>
        <taxon>Nematoda</taxon>
        <taxon>Chromadorea</taxon>
        <taxon>Rhabditida</taxon>
        <taxon>Rhabditina</taxon>
        <taxon>Diplogasteromorpha</taxon>
        <taxon>Diplogasteroidea</taxon>
        <taxon>Neodiplogasteridae</taxon>
        <taxon>Pristionchus</taxon>
    </lineage>
</organism>
<accession>A0A8R1UV80</accession>